<accession>A0ABQ1ZSA8</accession>
<dbReference type="Proteomes" id="UP000605427">
    <property type="component" value="Unassembled WGS sequence"/>
</dbReference>
<evidence type="ECO:0000313" key="3">
    <source>
        <dbReference type="Proteomes" id="UP000605427"/>
    </source>
</evidence>
<dbReference type="RefSeq" id="WP_172247388.1">
    <property type="nucleotide sequence ID" value="NZ_BMDD01000002.1"/>
</dbReference>
<keyword evidence="3" id="KW-1185">Reference proteome</keyword>
<gene>
    <name evidence="2" type="ORF">GCM10007362_22670</name>
</gene>
<comment type="caution">
    <text evidence="2">The sequence shown here is derived from an EMBL/GenBank/DDBJ whole genome shotgun (WGS) entry which is preliminary data.</text>
</comment>
<reference evidence="3" key="1">
    <citation type="journal article" date="2019" name="Int. J. Syst. Evol. Microbiol.">
        <title>The Global Catalogue of Microorganisms (GCM) 10K type strain sequencing project: providing services to taxonomists for standard genome sequencing and annotation.</title>
        <authorList>
            <consortium name="The Broad Institute Genomics Platform"/>
            <consortium name="The Broad Institute Genome Sequencing Center for Infectious Disease"/>
            <person name="Wu L."/>
            <person name="Ma J."/>
        </authorList>
    </citation>
    <scope>NUCLEOTIDE SEQUENCE [LARGE SCALE GENOMIC DNA]</scope>
    <source>
        <strain evidence="3">CCM 8702</strain>
    </source>
</reference>
<dbReference type="EMBL" id="BMDD01000002">
    <property type="protein sequence ID" value="GGH78028.1"/>
    <property type="molecule type" value="Genomic_DNA"/>
</dbReference>
<organism evidence="2 3">
    <name type="scientific">Saccharibacillus endophyticus</name>
    <dbReference type="NCBI Taxonomy" id="2060666"/>
    <lineage>
        <taxon>Bacteria</taxon>
        <taxon>Bacillati</taxon>
        <taxon>Bacillota</taxon>
        <taxon>Bacilli</taxon>
        <taxon>Bacillales</taxon>
        <taxon>Paenibacillaceae</taxon>
        <taxon>Saccharibacillus</taxon>
    </lineage>
</organism>
<feature type="chain" id="PRO_5047323959" description="Ig-like domain-containing protein" evidence="1">
    <location>
        <begin position="28"/>
        <end position="1724"/>
    </location>
</feature>
<evidence type="ECO:0000256" key="1">
    <source>
        <dbReference type="SAM" id="SignalP"/>
    </source>
</evidence>
<feature type="signal peptide" evidence="1">
    <location>
        <begin position="1"/>
        <end position="27"/>
    </location>
</feature>
<sequence>MLKKFGICLLAAVLVLTSASWSPLPKASAAAEYQDVYIPNGGGKILNRGDMSGWDNNVRSDDGNSFGIFRGKAPGTSYDSKYMKTLGPANLVFDGGFFFPSEFVGTINVKSNPELKRLAEGGGARLLLRTGRVDGFVMNAVVSVNGSGKYTKLMQSGERANSSWIAFGPNDVIEIAFVGHSTKTIDDIELFFGDITPPTFSGSNLTHTGIVRYNADPAVQKDELFLKKDSSMNLALNFSEPVFPSSAEDASDRIDNNFSFLRTELFSNPGGDGFDPSVYYLTSADPNYGSFPLNGVNLTNDARSTFNLRYQAAQNDSTGNVPLDPQRLVAASEPDRPTLLERLNAAGFVDGAGNPVANFTGIGTVPFADNAYRNGTFRTIIDAREPKYSASRNGVQPEILTGLVLNKGDVVDFNVYLNEQVVSAYAPTENTQLRFTNGMTAAYVSGQNTNTWTFRMNVPAGQTVETALLETAALEHLSDPGDGKALTDYAGNLLVEPVKSIAWAGLSVDNTAPQVNFVYENQDGEAIPEGQYVGNGSFTVNAFDPQLNGTDSQGLFRPGSGSGLVYYILNQDPTDPFAGQNDNFAAVKRYSLTQKQPSEELYPSGFDSIELSAAQNGAKIELPGDPSQLNGNWYLHVWTADMSWDSARQRMQYDKGSAERAAYLAQNPEATVAEQEDNYRRNILPTLSDYGNVSQWPLNDFKNDDSNWSYSVGLLKIDNDDPTVEIADVKDNNSDNVKITVKAADPTSSIKNDKIQYQFTAVGGQPTDSGWRAATLNAQGEAEVSTLNDPAIAKGGRYELHAKAEDVAGHSAIAEPKAVDVLVITTRFQSYTTDYAINDGPDFTIAGVPIDTAEYQYTQSSERPVGNADWTAFEEEPKDTKLGDEAASRYKFPADKEINGTWYAHVRIKQQETGRYYYYYKEYKFDHLPPGVNFGSQGYLYPMAQQTVQVAVYDTLADFGGVADANIRYQWIKVVKGEDEKEPDPEGKGWSKIPADRTAVLEVDDKKDNGNYRLYIHAKDSLGNGKLYRTSGLFAAFYLSSDPPVGSASLIRTEDAGDDGHIAILQMNVDVPAQEGYFYSVSTNGGDNWSTWMPYTNYAGVPVDSDDPENLKSKIRVKFKGFYDNVSDIVTPTVQIQDAPAYALASLEQIIPIRGGDKVEDGGQNIGQEILFDQADGKTVTPTEGNPEMPETLEPNERFKIYRNGSYSFNVKDGEHESIVFIVVSNFDDTPPIVNVKYSTIAATNGTVKVSLQSSEAIRITNLKTSAKTFKENGEFTFEYEDAVGFTGSATATVNNIDTAPPEADIVLHYNHPDLKALIRYNGGTALVDSAGDGYNANGEFTRFAVPTRDNVIASNLVVAQVLPKAGQVQDYQVVSNGAGNNQTSFVMTANGKAGFTLVDAAGNNAKPASEEISTLVGSIPDVSEIKSVRVDNDGSEIAGNEIVRIGDRDYSRGKVRVSLDMQPSSVTGNTIYAGNVPVSAFSIEYASGGAKSILLSDVLGNKRTINFTVSDLDNTAPTIRLNKASATVLQNKPNFDLAADLGGYETNDNLSTSENITVTAAEYVLEGGQYVEKPLNLSATGKHTIRYTAKDQLGNAGYALQTVFVRSTDGMFVTANGVPLSDTESETAILNTGTVTFNVNNFRTITTGDGTKLENEQGTYDVYYFPGLVREGQLKYIATKVTYAQLVSQDFKVTLPKAGWYTVVVQNQERERVYSTLLVNRVN</sequence>
<proteinExistence type="predicted"/>
<evidence type="ECO:0000313" key="2">
    <source>
        <dbReference type="EMBL" id="GGH78028.1"/>
    </source>
</evidence>
<evidence type="ECO:0008006" key="4">
    <source>
        <dbReference type="Google" id="ProtNLM"/>
    </source>
</evidence>
<keyword evidence="1" id="KW-0732">Signal</keyword>
<protein>
    <recommendedName>
        <fullName evidence="4">Ig-like domain-containing protein</fullName>
    </recommendedName>
</protein>
<name>A0ABQ1ZSA8_9BACL</name>